<feature type="compositionally biased region" description="Polar residues" evidence="1">
    <location>
        <begin position="89"/>
        <end position="98"/>
    </location>
</feature>
<dbReference type="EMBL" id="KN847338">
    <property type="protein sequence ID" value="KIW40242.1"/>
    <property type="molecule type" value="Genomic_DNA"/>
</dbReference>
<dbReference type="RefSeq" id="XP_016260458.1">
    <property type="nucleotide sequence ID" value="XM_016408704.1"/>
</dbReference>
<feature type="region of interest" description="Disordered" evidence="1">
    <location>
        <begin position="29"/>
        <end position="210"/>
    </location>
</feature>
<gene>
    <name evidence="2" type="ORF">PV06_07455</name>
</gene>
<dbReference type="VEuPathDB" id="FungiDB:PV06_07455"/>
<feature type="compositionally biased region" description="Polar residues" evidence="1">
    <location>
        <begin position="151"/>
        <end position="172"/>
    </location>
</feature>
<dbReference type="Proteomes" id="UP000053342">
    <property type="component" value="Unassembled WGS sequence"/>
</dbReference>
<protein>
    <submittedName>
        <fullName evidence="2">Uncharacterized protein</fullName>
    </submittedName>
</protein>
<name>A0A0D2BS12_9EURO</name>
<dbReference type="GeneID" id="27359529"/>
<proteinExistence type="predicted"/>
<dbReference type="AlphaFoldDB" id="A0A0D2BS12"/>
<reference evidence="2 3" key="1">
    <citation type="submission" date="2015-01" db="EMBL/GenBank/DDBJ databases">
        <title>The Genome Sequence of Exophiala oligosperma CBS72588.</title>
        <authorList>
            <consortium name="The Broad Institute Genomics Platform"/>
            <person name="Cuomo C."/>
            <person name="de Hoog S."/>
            <person name="Gorbushina A."/>
            <person name="Stielow B."/>
            <person name="Teixiera M."/>
            <person name="Abouelleil A."/>
            <person name="Chapman S.B."/>
            <person name="Priest M."/>
            <person name="Young S.K."/>
            <person name="Wortman J."/>
            <person name="Nusbaum C."/>
            <person name="Birren B."/>
        </authorList>
    </citation>
    <scope>NUCLEOTIDE SEQUENCE [LARGE SCALE GENOMIC DNA]</scope>
    <source>
        <strain evidence="2 3">CBS 72588</strain>
    </source>
</reference>
<accession>A0A0D2BS12</accession>
<evidence type="ECO:0000313" key="2">
    <source>
        <dbReference type="EMBL" id="KIW40242.1"/>
    </source>
</evidence>
<sequence length="210" mass="21593">MAEVAPPRPVRGGTGVERAGAGVSLSLAEASEAATAPAPVPFAPGMPAPAPTPIAAPQTSNNNQHHATVFLSPTIRITNYDSGGATKDTPPSNTSTVRDSTHEYISGLKSTPSASMSPVLGSPEGQPANAEQGLVLDPISRCSPDAKQILERTQASNKLPPSQQSGVPSKSTYAEPGLSEDLYSGRMSSDPAPLRRVDSGASNKLTKDKK</sequence>
<dbReference type="HOGENOM" id="CLU_1310134_0_0_1"/>
<feature type="compositionally biased region" description="Pro residues" evidence="1">
    <location>
        <begin position="38"/>
        <end position="54"/>
    </location>
</feature>
<organism evidence="2 3">
    <name type="scientific">Exophiala oligosperma</name>
    <dbReference type="NCBI Taxonomy" id="215243"/>
    <lineage>
        <taxon>Eukaryota</taxon>
        <taxon>Fungi</taxon>
        <taxon>Dikarya</taxon>
        <taxon>Ascomycota</taxon>
        <taxon>Pezizomycotina</taxon>
        <taxon>Eurotiomycetes</taxon>
        <taxon>Chaetothyriomycetidae</taxon>
        <taxon>Chaetothyriales</taxon>
        <taxon>Herpotrichiellaceae</taxon>
        <taxon>Exophiala</taxon>
    </lineage>
</organism>
<evidence type="ECO:0000313" key="3">
    <source>
        <dbReference type="Proteomes" id="UP000053342"/>
    </source>
</evidence>
<dbReference type="OrthoDB" id="10372911at2759"/>
<keyword evidence="3" id="KW-1185">Reference proteome</keyword>
<evidence type="ECO:0000256" key="1">
    <source>
        <dbReference type="SAM" id="MobiDB-lite"/>
    </source>
</evidence>